<feature type="domain" description="MADF" evidence="2">
    <location>
        <begin position="10"/>
        <end position="101"/>
    </location>
</feature>
<reference evidence="3" key="1">
    <citation type="submission" date="2020-07" db="EMBL/GenBank/DDBJ databases">
        <title>Multicomponent nature underlies the extraordinary mechanical properties of spider dragline silk.</title>
        <authorList>
            <person name="Kono N."/>
            <person name="Nakamura H."/>
            <person name="Mori M."/>
            <person name="Yoshida Y."/>
            <person name="Ohtoshi R."/>
            <person name="Malay A.D."/>
            <person name="Moran D.A.P."/>
            <person name="Tomita M."/>
            <person name="Numata K."/>
            <person name="Arakawa K."/>
        </authorList>
    </citation>
    <scope>NUCLEOTIDE SEQUENCE</scope>
</reference>
<dbReference type="InterPro" id="IPR006578">
    <property type="entry name" value="MADF-dom"/>
</dbReference>
<dbReference type="EMBL" id="BMAO01026997">
    <property type="protein sequence ID" value="GFR13851.1"/>
    <property type="molecule type" value="Genomic_DNA"/>
</dbReference>
<feature type="region of interest" description="Disordered" evidence="1">
    <location>
        <begin position="123"/>
        <end position="190"/>
    </location>
</feature>
<evidence type="ECO:0000313" key="3">
    <source>
        <dbReference type="EMBL" id="GFR13851.1"/>
    </source>
</evidence>
<dbReference type="PROSITE" id="PS51029">
    <property type="entry name" value="MADF"/>
    <property type="match status" value="1"/>
</dbReference>
<feature type="compositionally biased region" description="Polar residues" evidence="1">
    <location>
        <begin position="124"/>
        <end position="142"/>
    </location>
</feature>
<comment type="caution">
    <text evidence="3">The sequence shown here is derived from an EMBL/GenBank/DDBJ whole genome shotgun (WGS) entry which is preliminary data.</text>
</comment>
<dbReference type="OrthoDB" id="6422893at2759"/>
<dbReference type="PANTHER" id="PTHR21505">
    <property type="entry name" value="MADF DOMAIN-CONTAINING PROTEIN-RELATED"/>
    <property type="match status" value="1"/>
</dbReference>
<proteinExistence type="predicted"/>
<keyword evidence="4" id="KW-1185">Reference proteome</keyword>
<dbReference type="PANTHER" id="PTHR21505:SF12">
    <property type="entry name" value="MADF DOMAIN-CONTAINING PROTEIN-RELATED"/>
    <property type="match status" value="1"/>
</dbReference>
<feature type="compositionally biased region" description="Polar residues" evidence="1">
    <location>
        <begin position="163"/>
        <end position="179"/>
    </location>
</feature>
<sequence length="258" mass="29866">MEWSQENLLKLIDLYKTKSLLWHPKHPDYFKKKLKEDAWREIGNELNVSADQCKKKMVCLLASHRRERNKIKNRNRKRANNFYVSKWFAYNALSFLEDRDLPRKTLTTETEWILGIENDIESGVTPSEQWEPETTASTSIPKSNKRIKTKEEDTSASVVRITPSEQWEQETTASSSISRPSKRITTKEEDTSASMVNKALDILKTAAKLDKEVPESNEIDSFFTYVAAKVRKYSPEAQKTVQHAVFDILMKADNGLFD</sequence>
<evidence type="ECO:0000313" key="4">
    <source>
        <dbReference type="Proteomes" id="UP000887116"/>
    </source>
</evidence>
<organism evidence="3 4">
    <name type="scientific">Trichonephila clavata</name>
    <name type="common">Joro spider</name>
    <name type="synonym">Nephila clavata</name>
    <dbReference type="NCBI Taxonomy" id="2740835"/>
    <lineage>
        <taxon>Eukaryota</taxon>
        <taxon>Metazoa</taxon>
        <taxon>Ecdysozoa</taxon>
        <taxon>Arthropoda</taxon>
        <taxon>Chelicerata</taxon>
        <taxon>Arachnida</taxon>
        <taxon>Araneae</taxon>
        <taxon>Araneomorphae</taxon>
        <taxon>Entelegynae</taxon>
        <taxon>Araneoidea</taxon>
        <taxon>Nephilidae</taxon>
        <taxon>Trichonephila</taxon>
    </lineage>
</organism>
<dbReference type="Pfam" id="PF10545">
    <property type="entry name" value="MADF_DNA_bdg"/>
    <property type="match status" value="1"/>
</dbReference>
<evidence type="ECO:0000256" key="1">
    <source>
        <dbReference type="SAM" id="MobiDB-lite"/>
    </source>
</evidence>
<evidence type="ECO:0000259" key="2">
    <source>
        <dbReference type="PROSITE" id="PS51029"/>
    </source>
</evidence>
<protein>
    <submittedName>
        <fullName evidence="3">MADF domain-containing protein</fullName>
    </submittedName>
</protein>
<gene>
    <name evidence="3" type="primary">AVEN_140598_1</name>
    <name evidence="3" type="ORF">TNCT_102681</name>
</gene>
<dbReference type="AlphaFoldDB" id="A0A8X6JNN3"/>
<dbReference type="SMART" id="SM00595">
    <property type="entry name" value="MADF"/>
    <property type="match status" value="1"/>
</dbReference>
<accession>A0A8X6JNN3</accession>
<dbReference type="Proteomes" id="UP000887116">
    <property type="component" value="Unassembled WGS sequence"/>
</dbReference>
<name>A0A8X6JNN3_TRICU</name>